<reference evidence="4" key="2">
    <citation type="submission" date="2023-06" db="EMBL/GenBank/DDBJ databases">
        <authorList>
            <consortium name="Lawrence Berkeley National Laboratory"/>
            <person name="Haridas S."/>
            <person name="Hensen N."/>
            <person name="Bonometti L."/>
            <person name="Westerberg I."/>
            <person name="Brannstrom I.O."/>
            <person name="Guillou S."/>
            <person name="Cros-Aarteil S."/>
            <person name="Calhoun S."/>
            <person name="Kuo A."/>
            <person name="Mondo S."/>
            <person name="Pangilinan J."/>
            <person name="Riley R."/>
            <person name="Labutti K."/>
            <person name="Andreopoulos B."/>
            <person name="Lipzen A."/>
            <person name="Chen C."/>
            <person name="Yanf M."/>
            <person name="Daum C."/>
            <person name="Ng V."/>
            <person name="Clum A."/>
            <person name="Steindorff A."/>
            <person name="Ohm R."/>
            <person name="Martin F."/>
            <person name="Silar P."/>
            <person name="Natvig D."/>
            <person name="Lalanne C."/>
            <person name="Gautier V."/>
            <person name="Ament-Velasquez S.L."/>
            <person name="Kruys A."/>
            <person name="Hutchinson M.I."/>
            <person name="Powell A.J."/>
            <person name="Barry K."/>
            <person name="Miller A.N."/>
            <person name="Grigoriev I.V."/>
            <person name="Debuchy R."/>
            <person name="Gladieux P."/>
            <person name="Thoren M.H."/>
            <person name="Johannesson H."/>
        </authorList>
    </citation>
    <scope>NUCLEOTIDE SEQUENCE</scope>
    <source>
        <strain evidence="4">CBS 168.71</strain>
    </source>
</reference>
<evidence type="ECO:0000256" key="2">
    <source>
        <dbReference type="SAM" id="MobiDB-lite"/>
    </source>
</evidence>
<dbReference type="InterPro" id="IPR000571">
    <property type="entry name" value="Znf_CCCH"/>
</dbReference>
<sequence>MSGDMETCMIFVDDSNVWIEAQKFAASGNSHMPKLQDSDRDPRLRIDIGKLVGRLLRNRTQGGSFLYGSRPPPNDSVWKAFEKKKFETSIYDRAYNGKEKGVDNAMSVEMTDKATELRVEAKYTAQTAAEKDKTTFVVITGDRDMMPAVERVLKCKIRVELWGWRSGISQAYLDLAATDGLLSVYLLDSIFEDICFTAYRSTRKVQSVVGGKTMVLRNVDESGEEAICDRLLETRQLFWKTRWDGEADLCIEFPYVGQMERLILRARQLLPDVTILSWPEYRARFYNKDPTEDVKTVNMYKLLDPDFVAEDEQGGAKIEERLQNPTFKNATENASGNISGNASGNTNSTGSGYNSGNASADASGNINSANDRDTGDDSDGGGWETVVNNTDAGKRHRRVVDQQQDCPYGLRCKKQDDCGYRHSARERHLFQQNPNRNLGMRNTQMCRYAANCWRGRDCLYAHSEAEARCLDCKQTGHFRGDAAKCLLQT</sequence>
<comment type="caution">
    <text evidence="4">The sequence shown here is derived from an EMBL/GenBank/DDBJ whole genome shotgun (WGS) entry which is preliminary data.</text>
</comment>
<dbReference type="GO" id="GO:0008270">
    <property type="term" value="F:zinc ion binding"/>
    <property type="evidence" value="ECO:0007669"/>
    <property type="project" value="UniProtKB-KW"/>
</dbReference>
<dbReference type="EMBL" id="JAUEPN010000008">
    <property type="protein sequence ID" value="KAK3291974.1"/>
    <property type="molecule type" value="Genomic_DNA"/>
</dbReference>
<dbReference type="Gene3D" id="3.40.50.1010">
    <property type="entry name" value="5'-nuclease"/>
    <property type="match status" value="1"/>
</dbReference>
<protein>
    <recommendedName>
        <fullName evidence="3">C3H1-type domain-containing protein</fullName>
    </recommendedName>
</protein>
<reference evidence="4" key="1">
    <citation type="journal article" date="2023" name="Mol. Phylogenet. Evol.">
        <title>Genome-scale phylogeny and comparative genomics of the fungal order Sordariales.</title>
        <authorList>
            <person name="Hensen N."/>
            <person name="Bonometti L."/>
            <person name="Westerberg I."/>
            <person name="Brannstrom I.O."/>
            <person name="Guillou S."/>
            <person name="Cros-Aarteil S."/>
            <person name="Calhoun S."/>
            <person name="Haridas S."/>
            <person name="Kuo A."/>
            <person name="Mondo S."/>
            <person name="Pangilinan J."/>
            <person name="Riley R."/>
            <person name="LaButti K."/>
            <person name="Andreopoulos B."/>
            <person name="Lipzen A."/>
            <person name="Chen C."/>
            <person name="Yan M."/>
            <person name="Daum C."/>
            <person name="Ng V."/>
            <person name="Clum A."/>
            <person name="Steindorff A."/>
            <person name="Ohm R.A."/>
            <person name="Martin F."/>
            <person name="Silar P."/>
            <person name="Natvig D.O."/>
            <person name="Lalanne C."/>
            <person name="Gautier V."/>
            <person name="Ament-Velasquez S.L."/>
            <person name="Kruys A."/>
            <person name="Hutchinson M.I."/>
            <person name="Powell A.J."/>
            <person name="Barry K."/>
            <person name="Miller A.N."/>
            <person name="Grigoriev I.V."/>
            <person name="Debuchy R."/>
            <person name="Gladieux P."/>
            <person name="Hiltunen Thoren M."/>
            <person name="Johannesson H."/>
        </authorList>
    </citation>
    <scope>NUCLEOTIDE SEQUENCE</scope>
    <source>
        <strain evidence="4">CBS 168.71</strain>
    </source>
</reference>
<evidence type="ECO:0000256" key="1">
    <source>
        <dbReference type="PROSITE-ProRule" id="PRU00723"/>
    </source>
</evidence>
<dbReference type="PROSITE" id="PS50103">
    <property type="entry name" value="ZF_C3H1"/>
    <property type="match status" value="1"/>
</dbReference>
<accession>A0AAE0H8V0</accession>
<dbReference type="Proteomes" id="UP001278766">
    <property type="component" value="Unassembled WGS sequence"/>
</dbReference>
<evidence type="ECO:0000313" key="4">
    <source>
        <dbReference type="EMBL" id="KAK3291974.1"/>
    </source>
</evidence>
<feature type="region of interest" description="Disordered" evidence="2">
    <location>
        <begin position="319"/>
        <end position="396"/>
    </location>
</feature>
<feature type="zinc finger region" description="C3H1-type" evidence="1">
    <location>
        <begin position="440"/>
        <end position="465"/>
    </location>
</feature>
<dbReference type="RefSeq" id="XP_062655488.1">
    <property type="nucleotide sequence ID" value="XM_062804661.1"/>
</dbReference>
<keyword evidence="1" id="KW-0863">Zinc-finger</keyword>
<feature type="compositionally biased region" description="Polar residues" evidence="2">
    <location>
        <begin position="323"/>
        <end position="369"/>
    </location>
</feature>
<organism evidence="4 5">
    <name type="scientific">Chaetomium fimeti</name>
    <dbReference type="NCBI Taxonomy" id="1854472"/>
    <lineage>
        <taxon>Eukaryota</taxon>
        <taxon>Fungi</taxon>
        <taxon>Dikarya</taxon>
        <taxon>Ascomycota</taxon>
        <taxon>Pezizomycotina</taxon>
        <taxon>Sordariomycetes</taxon>
        <taxon>Sordariomycetidae</taxon>
        <taxon>Sordariales</taxon>
        <taxon>Chaetomiaceae</taxon>
        <taxon>Chaetomium</taxon>
    </lineage>
</organism>
<evidence type="ECO:0000313" key="5">
    <source>
        <dbReference type="Proteomes" id="UP001278766"/>
    </source>
</evidence>
<gene>
    <name evidence="4" type="ORF">B0H64DRAFT_408550</name>
</gene>
<proteinExistence type="predicted"/>
<name>A0AAE0H8V0_9PEZI</name>
<dbReference type="CDD" id="cd18724">
    <property type="entry name" value="PIN_LabA-like"/>
    <property type="match status" value="1"/>
</dbReference>
<feature type="domain" description="C3H1-type" evidence="3">
    <location>
        <begin position="440"/>
        <end position="465"/>
    </location>
</feature>
<dbReference type="GeneID" id="87841609"/>
<evidence type="ECO:0000259" key="3">
    <source>
        <dbReference type="PROSITE" id="PS50103"/>
    </source>
</evidence>
<dbReference type="AlphaFoldDB" id="A0AAE0H8V0"/>
<keyword evidence="1" id="KW-0862">Zinc</keyword>
<keyword evidence="1" id="KW-0479">Metal-binding</keyword>
<keyword evidence="5" id="KW-1185">Reference proteome</keyword>